<organism evidence="7 8">
    <name type="scientific">Alicyclobacillus fodiniaquatilis</name>
    <dbReference type="NCBI Taxonomy" id="1661150"/>
    <lineage>
        <taxon>Bacteria</taxon>
        <taxon>Bacillati</taxon>
        <taxon>Bacillota</taxon>
        <taxon>Bacilli</taxon>
        <taxon>Bacillales</taxon>
        <taxon>Alicyclobacillaceae</taxon>
        <taxon>Alicyclobacillus</taxon>
    </lineage>
</organism>
<feature type="transmembrane region" description="Helical" evidence="6">
    <location>
        <begin position="134"/>
        <end position="152"/>
    </location>
</feature>
<dbReference type="NCBIfam" id="TIGR00704">
    <property type="entry name" value="NaPi_cotrn_rel"/>
    <property type="match status" value="1"/>
</dbReference>
<evidence type="ECO:0000256" key="5">
    <source>
        <dbReference type="ARBA" id="ARBA00023136"/>
    </source>
</evidence>
<evidence type="ECO:0000256" key="4">
    <source>
        <dbReference type="ARBA" id="ARBA00022989"/>
    </source>
</evidence>
<evidence type="ECO:0000256" key="3">
    <source>
        <dbReference type="ARBA" id="ARBA00022692"/>
    </source>
</evidence>
<dbReference type="PANTHER" id="PTHR10010:SF46">
    <property type="entry name" value="SODIUM-DEPENDENT PHOSPHATE TRANSPORT PROTEIN 2B"/>
    <property type="match status" value="1"/>
</dbReference>
<reference evidence="8" key="1">
    <citation type="journal article" date="2019" name="Int. J. Syst. Evol. Microbiol.">
        <title>The Global Catalogue of Microorganisms (GCM) 10K type strain sequencing project: providing services to taxonomists for standard genome sequencing and annotation.</title>
        <authorList>
            <consortium name="The Broad Institute Genomics Platform"/>
            <consortium name="The Broad Institute Genome Sequencing Center for Infectious Disease"/>
            <person name="Wu L."/>
            <person name="Ma J."/>
        </authorList>
    </citation>
    <scope>NUCLEOTIDE SEQUENCE [LARGE SCALE GENOMIC DNA]</scope>
    <source>
        <strain evidence="8">CGMCC 1.12286</strain>
    </source>
</reference>
<accession>A0ABW4JP84</accession>
<feature type="transmembrane region" description="Helical" evidence="6">
    <location>
        <begin position="209"/>
        <end position="230"/>
    </location>
</feature>
<keyword evidence="3 6" id="KW-0812">Transmembrane</keyword>
<evidence type="ECO:0000313" key="8">
    <source>
        <dbReference type="Proteomes" id="UP001597079"/>
    </source>
</evidence>
<comment type="caution">
    <text evidence="7">The sequence shown here is derived from an EMBL/GenBank/DDBJ whole genome shotgun (WGS) entry which is preliminary data.</text>
</comment>
<evidence type="ECO:0000256" key="6">
    <source>
        <dbReference type="SAM" id="Phobius"/>
    </source>
</evidence>
<evidence type="ECO:0000256" key="2">
    <source>
        <dbReference type="ARBA" id="ARBA00022475"/>
    </source>
</evidence>
<feature type="transmembrane region" description="Helical" evidence="6">
    <location>
        <begin position="172"/>
        <end position="197"/>
    </location>
</feature>
<dbReference type="NCBIfam" id="NF037997">
    <property type="entry name" value="Na_Pi_symport"/>
    <property type="match status" value="1"/>
</dbReference>
<comment type="subcellular location">
    <subcellularLocation>
        <location evidence="1">Cell membrane</location>
        <topology evidence="1">Multi-pass membrane protein</topology>
    </subcellularLocation>
</comment>
<keyword evidence="8" id="KW-1185">Reference proteome</keyword>
<proteinExistence type="predicted"/>
<dbReference type="InterPro" id="IPR003841">
    <property type="entry name" value="Na/Pi_transpt"/>
</dbReference>
<evidence type="ECO:0000256" key="1">
    <source>
        <dbReference type="ARBA" id="ARBA00004651"/>
    </source>
</evidence>
<gene>
    <name evidence="7" type="ORF">ACFSB2_24385</name>
</gene>
<keyword evidence="4 6" id="KW-1133">Transmembrane helix</keyword>
<dbReference type="Proteomes" id="UP001597079">
    <property type="component" value="Unassembled WGS sequence"/>
</dbReference>
<feature type="transmembrane region" description="Helical" evidence="6">
    <location>
        <begin position="50"/>
        <end position="75"/>
    </location>
</feature>
<keyword evidence="5 6" id="KW-0472">Membrane</keyword>
<dbReference type="RefSeq" id="WP_377945720.1">
    <property type="nucleotide sequence ID" value="NZ_JBHUCX010000099.1"/>
</dbReference>
<dbReference type="EMBL" id="JBHUCX010000099">
    <property type="protein sequence ID" value="MFD1677806.1"/>
    <property type="molecule type" value="Genomic_DNA"/>
</dbReference>
<feature type="transmembrane region" description="Helical" evidence="6">
    <location>
        <begin position="104"/>
        <end position="122"/>
    </location>
</feature>
<evidence type="ECO:0000313" key="7">
    <source>
        <dbReference type="EMBL" id="MFD1677806.1"/>
    </source>
</evidence>
<feature type="transmembrane region" description="Helical" evidence="6">
    <location>
        <begin position="242"/>
        <end position="261"/>
    </location>
</feature>
<dbReference type="PANTHER" id="PTHR10010">
    <property type="entry name" value="SOLUTE CARRIER FAMILY 34 SODIUM PHOSPHATE , MEMBER 2-RELATED"/>
    <property type="match status" value="1"/>
</dbReference>
<dbReference type="InterPro" id="IPR004633">
    <property type="entry name" value="NaPi_cotrn-rel/YqeW-like"/>
</dbReference>
<feature type="transmembrane region" description="Helical" evidence="6">
    <location>
        <begin position="282"/>
        <end position="302"/>
    </location>
</feature>
<feature type="transmembrane region" description="Helical" evidence="6">
    <location>
        <begin position="6"/>
        <end position="23"/>
    </location>
</feature>
<keyword evidence="2" id="KW-1003">Cell membrane</keyword>
<dbReference type="Pfam" id="PF02690">
    <property type="entry name" value="Na_Pi_cotrans"/>
    <property type="match status" value="2"/>
</dbReference>
<sequence>MMWANSIAVMLSLVAFIGGLKVMRRGMESMAQGKLARFVQRLARTPTRGILTGTVMTAILQSSAALTAITVGLVAGRSLTFRSGLGIILGSNVGSTITPQVLTLNLWAIVIPALCFGILGFMTHKPQWRPASEALVGFACIFIALQALKVALDPLTQSPWFTAVLQFAGQHAVIAVLAGCAASALVQSSTATTIITMTLADSHLIPTTGAIAIVLGANVGTCLTSIIAAIGESREAQQVALAHVILNLAGVLVFMPFIHPFTAAMGWTSRDPAQQIANAHTVFNVLCTLAAWPFAGQFAALIERLLPDKRYA</sequence>
<name>A0ABW4JP84_9BACL</name>
<protein>
    <submittedName>
        <fullName evidence="7">Na/Pi cotransporter family protein</fullName>
    </submittedName>
</protein>